<keyword evidence="2" id="KW-1185">Reference proteome</keyword>
<name>A0ACC0B910_CATRO</name>
<proteinExistence type="predicted"/>
<dbReference type="EMBL" id="CM044704">
    <property type="protein sequence ID" value="KAI5669102.1"/>
    <property type="molecule type" value="Genomic_DNA"/>
</dbReference>
<gene>
    <name evidence="1" type="ORF">M9H77_18955</name>
</gene>
<dbReference type="Proteomes" id="UP001060085">
    <property type="component" value="Linkage Group LG04"/>
</dbReference>
<sequence length="156" mass="18173">MIEEFQGNLFSEKMFNIDRMDIARKRRRLNTKAMAEKVDISPAPPVPQPVIIPELAQSLLSDEVRRSILYRRYLLLNLGRNDDLGHVVSIIEAQVRVERGELHVRKGIIFMDWPPPIEVLRISDGVKSVRYGSFFPFFCLNLHIEFTIPHTHPFIH</sequence>
<comment type="caution">
    <text evidence="1">The sequence shown here is derived from an EMBL/GenBank/DDBJ whole genome shotgun (WGS) entry which is preliminary data.</text>
</comment>
<accession>A0ACC0B910</accession>
<protein>
    <submittedName>
        <fullName evidence="1">Uncharacterized protein</fullName>
    </submittedName>
</protein>
<evidence type="ECO:0000313" key="1">
    <source>
        <dbReference type="EMBL" id="KAI5669102.1"/>
    </source>
</evidence>
<reference evidence="2" key="1">
    <citation type="journal article" date="2023" name="Nat. Plants">
        <title>Single-cell RNA sequencing provides a high-resolution roadmap for understanding the multicellular compartmentation of specialized metabolism.</title>
        <authorList>
            <person name="Sun S."/>
            <person name="Shen X."/>
            <person name="Li Y."/>
            <person name="Li Y."/>
            <person name="Wang S."/>
            <person name="Li R."/>
            <person name="Zhang H."/>
            <person name="Shen G."/>
            <person name="Guo B."/>
            <person name="Wei J."/>
            <person name="Xu J."/>
            <person name="St-Pierre B."/>
            <person name="Chen S."/>
            <person name="Sun C."/>
        </authorList>
    </citation>
    <scope>NUCLEOTIDE SEQUENCE [LARGE SCALE GENOMIC DNA]</scope>
</reference>
<organism evidence="1 2">
    <name type="scientific">Catharanthus roseus</name>
    <name type="common">Madagascar periwinkle</name>
    <name type="synonym">Vinca rosea</name>
    <dbReference type="NCBI Taxonomy" id="4058"/>
    <lineage>
        <taxon>Eukaryota</taxon>
        <taxon>Viridiplantae</taxon>
        <taxon>Streptophyta</taxon>
        <taxon>Embryophyta</taxon>
        <taxon>Tracheophyta</taxon>
        <taxon>Spermatophyta</taxon>
        <taxon>Magnoliopsida</taxon>
        <taxon>eudicotyledons</taxon>
        <taxon>Gunneridae</taxon>
        <taxon>Pentapetalae</taxon>
        <taxon>asterids</taxon>
        <taxon>lamiids</taxon>
        <taxon>Gentianales</taxon>
        <taxon>Apocynaceae</taxon>
        <taxon>Rauvolfioideae</taxon>
        <taxon>Vinceae</taxon>
        <taxon>Catharanthinae</taxon>
        <taxon>Catharanthus</taxon>
    </lineage>
</organism>
<evidence type="ECO:0000313" key="2">
    <source>
        <dbReference type="Proteomes" id="UP001060085"/>
    </source>
</evidence>